<proteinExistence type="predicted"/>
<protein>
    <submittedName>
        <fullName evidence="1">Uncharacterized protein</fullName>
    </submittedName>
</protein>
<dbReference type="EMBL" id="JAIWYP010000002">
    <property type="protein sequence ID" value="KAH3867341.1"/>
    <property type="molecule type" value="Genomic_DNA"/>
</dbReference>
<name>A0A9D4M2N5_DREPO</name>
<sequence length="96" mass="11160">MLKSVNISLVWTHVSIVSRMFPLLWKITTSILEEMPELPFPAIHFVDYFRRNKRLASYEKVNTMLIASQRSPVESTVKTQLFSIETTPILRQLAHS</sequence>
<keyword evidence="2" id="KW-1185">Reference proteome</keyword>
<accession>A0A9D4M2N5</accession>
<reference evidence="1" key="1">
    <citation type="journal article" date="2019" name="bioRxiv">
        <title>The Genome of the Zebra Mussel, Dreissena polymorpha: A Resource for Invasive Species Research.</title>
        <authorList>
            <person name="McCartney M.A."/>
            <person name="Auch B."/>
            <person name="Kono T."/>
            <person name="Mallez S."/>
            <person name="Zhang Y."/>
            <person name="Obille A."/>
            <person name="Becker A."/>
            <person name="Abrahante J.E."/>
            <person name="Garbe J."/>
            <person name="Badalamenti J.P."/>
            <person name="Herman A."/>
            <person name="Mangelson H."/>
            <person name="Liachko I."/>
            <person name="Sullivan S."/>
            <person name="Sone E.D."/>
            <person name="Koren S."/>
            <person name="Silverstein K.A.T."/>
            <person name="Beckman K.B."/>
            <person name="Gohl D.M."/>
        </authorList>
    </citation>
    <scope>NUCLEOTIDE SEQUENCE</scope>
    <source>
        <strain evidence="1">Duluth1</strain>
        <tissue evidence="1">Whole animal</tissue>
    </source>
</reference>
<reference evidence="1" key="2">
    <citation type="submission" date="2020-11" db="EMBL/GenBank/DDBJ databases">
        <authorList>
            <person name="McCartney M.A."/>
            <person name="Auch B."/>
            <person name="Kono T."/>
            <person name="Mallez S."/>
            <person name="Becker A."/>
            <person name="Gohl D.M."/>
            <person name="Silverstein K.A.T."/>
            <person name="Koren S."/>
            <person name="Bechman K.B."/>
            <person name="Herman A."/>
            <person name="Abrahante J.E."/>
            <person name="Garbe J."/>
        </authorList>
    </citation>
    <scope>NUCLEOTIDE SEQUENCE</scope>
    <source>
        <strain evidence="1">Duluth1</strain>
        <tissue evidence="1">Whole animal</tissue>
    </source>
</reference>
<comment type="caution">
    <text evidence="1">The sequence shown here is derived from an EMBL/GenBank/DDBJ whole genome shotgun (WGS) entry which is preliminary data.</text>
</comment>
<organism evidence="1 2">
    <name type="scientific">Dreissena polymorpha</name>
    <name type="common">Zebra mussel</name>
    <name type="synonym">Mytilus polymorpha</name>
    <dbReference type="NCBI Taxonomy" id="45954"/>
    <lineage>
        <taxon>Eukaryota</taxon>
        <taxon>Metazoa</taxon>
        <taxon>Spiralia</taxon>
        <taxon>Lophotrochozoa</taxon>
        <taxon>Mollusca</taxon>
        <taxon>Bivalvia</taxon>
        <taxon>Autobranchia</taxon>
        <taxon>Heteroconchia</taxon>
        <taxon>Euheterodonta</taxon>
        <taxon>Imparidentia</taxon>
        <taxon>Neoheterodontei</taxon>
        <taxon>Myida</taxon>
        <taxon>Dreissenoidea</taxon>
        <taxon>Dreissenidae</taxon>
        <taxon>Dreissena</taxon>
    </lineage>
</organism>
<gene>
    <name evidence="1" type="ORF">DPMN_030467</name>
</gene>
<evidence type="ECO:0000313" key="1">
    <source>
        <dbReference type="EMBL" id="KAH3867341.1"/>
    </source>
</evidence>
<dbReference type="AlphaFoldDB" id="A0A9D4M2N5"/>
<evidence type="ECO:0000313" key="2">
    <source>
        <dbReference type="Proteomes" id="UP000828390"/>
    </source>
</evidence>
<dbReference type="Proteomes" id="UP000828390">
    <property type="component" value="Unassembled WGS sequence"/>
</dbReference>